<dbReference type="STRING" id="1110509.Mhar_0866"/>
<sequence length="369" mass="39313">MITISAILLVLLQTGSPNEYSNENINNPSLDGSQLPEGWQRIVDLPRQVNDFARDPNDPEVIYAGAGLSGSGSGVYKSEDAGLTWNLASSGLPTEDVSALAVHHGNSDILHADVGVRGDIFASEDGANSWRKVGNCGVFGSLRSRLYSAPDNDMVLYGVFSAGGLIRSTNGGMSWQACDGGLPKSDDERIGAYVISLAIDPLNSRVIYAGTGGWVGQGHGVYKTVDGGDSWTSANRGILDYRITALAADPTDSQTIYAGSDKGEFFRSVDGGATWVDLTDRLPRASYSLPTFQAIEIDPADSTVYVLMDRVGLLSSSDGGLSWESYGRPDAPEDLRFTDMAISPGPPTRAVVCVERNGCWRYEIAPEEG</sequence>
<dbReference type="Proteomes" id="UP000005877">
    <property type="component" value="Chromosome"/>
</dbReference>
<dbReference type="HOGENOM" id="CLU_058803_0_0_2"/>
<dbReference type="InterPro" id="IPR052025">
    <property type="entry name" value="Xyloglucanase_GH74"/>
</dbReference>
<evidence type="ECO:0000313" key="2">
    <source>
        <dbReference type="Proteomes" id="UP000005877"/>
    </source>
</evidence>
<proteinExistence type="predicted"/>
<dbReference type="KEGG" id="mhi:Mhar_0866"/>
<evidence type="ECO:0008006" key="3">
    <source>
        <dbReference type="Google" id="ProtNLM"/>
    </source>
</evidence>
<dbReference type="PANTHER" id="PTHR43739:SF5">
    <property type="entry name" value="EXO-ALPHA-SIALIDASE"/>
    <property type="match status" value="1"/>
</dbReference>
<keyword evidence="2" id="KW-1185">Reference proteome</keyword>
<dbReference type="GO" id="GO:0010411">
    <property type="term" value="P:xyloglucan metabolic process"/>
    <property type="evidence" value="ECO:0007669"/>
    <property type="project" value="TreeGrafter"/>
</dbReference>
<dbReference type="AlphaFoldDB" id="G7WLD5"/>
<dbReference type="EMBL" id="CP003117">
    <property type="protein sequence ID" value="AET64238.1"/>
    <property type="molecule type" value="Genomic_DNA"/>
</dbReference>
<dbReference type="InterPro" id="IPR015943">
    <property type="entry name" value="WD40/YVTN_repeat-like_dom_sf"/>
</dbReference>
<accession>G7WLD5</accession>
<dbReference type="PATRIC" id="fig|1110509.7.peg.962"/>
<dbReference type="SUPFAM" id="SSF110296">
    <property type="entry name" value="Oligoxyloglucan reducing end-specific cellobiohydrolase"/>
    <property type="match status" value="2"/>
</dbReference>
<protein>
    <recommendedName>
        <fullName evidence="3">Sortilin N-terminal domain-containing protein</fullName>
    </recommendedName>
</protein>
<dbReference type="Gene3D" id="2.130.10.10">
    <property type="entry name" value="YVTN repeat-like/Quinoprotein amine dehydrogenase"/>
    <property type="match status" value="3"/>
</dbReference>
<organism evidence="1 2">
    <name type="scientific">Methanothrix harundinacea (strain 6Ac)</name>
    <name type="common">Methanosaeta harundinacea</name>
    <dbReference type="NCBI Taxonomy" id="1110509"/>
    <lineage>
        <taxon>Archaea</taxon>
        <taxon>Methanobacteriati</taxon>
        <taxon>Methanobacteriota</taxon>
        <taxon>Stenosarchaea group</taxon>
        <taxon>Methanomicrobia</taxon>
        <taxon>Methanotrichales</taxon>
        <taxon>Methanotrichaceae</taxon>
        <taxon>Methanothrix</taxon>
    </lineage>
</organism>
<name>G7WLD5_METH6</name>
<gene>
    <name evidence="1" type="ordered locus">Mhar_0866</name>
</gene>
<dbReference type="PANTHER" id="PTHR43739">
    <property type="entry name" value="XYLOGLUCANASE (EUROFUNG)"/>
    <property type="match status" value="1"/>
</dbReference>
<reference evidence="1 2" key="1">
    <citation type="journal article" date="2012" name="PLoS ONE">
        <title>The genome characteristics and predicted function of methyl-group oxidation pathway in the obligate aceticlastic methanogens, Methanosaeta spp.</title>
        <authorList>
            <person name="Zhu J."/>
            <person name="Zheng H."/>
            <person name="Ai G."/>
            <person name="Zhang G."/>
            <person name="Liu D."/>
            <person name="Liu X."/>
            <person name="Dong X."/>
        </authorList>
    </citation>
    <scope>NUCLEOTIDE SEQUENCE [LARGE SCALE GENOMIC DNA]</scope>
    <source>
        <strain evidence="1 2">6Ac</strain>
    </source>
</reference>
<evidence type="ECO:0000313" key="1">
    <source>
        <dbReference type="EMBL" id="AET64238.1"/>
    </source>
</evidence>